<sequence length="309" mass="35861">MAEKESHEASLETNKDAKQEKILIKGRVYKGIPMVNNEAELIGTMDIRPNDIWVCSFPRSGTTLTQELTYLIRTLDFKKALSTQLDERFPMIDIKDDRFPYYKGIKYVEEMSSPRFIKCHLPFFLLPQQLQEGKGKIIYIARNPKDVVTSFYRFMLWGDGLDDIENRFDKFVQMFVKGEVYYGYWPKHVLGFWEKRSSSANMLFLKYEDLIKDTKNGCRQIAEFLGRELSDDEVDRICNHCHVDSMRSNDMVNLSYWRNIIKPIDNAGGGFMNKGKAGAWKDLLAPAVVERLDSMIKELEGSGLDIKDE</sequence>
<protein>
    <submittedName>
        <fullName evidence="4">ST1A1-like protein</fullName>
    </submittedName>
</protein>
<reference evidence="4" key="1">
    <citation type="submission" date="2022-11" db="EMBL/GenBank/DDBJ databases">
        <title>Centuries of genome instability and evolution in soft-shell clam transmissible cancer (bioRxiv).</title>
        <authorList>
            <person name="Hart S.F.M."/>
            <person name="Yonemitsu M.A."/>
            <person name="Giersch R.M."/>
            <person name="Beal B.F."/>
            <person name="Arriagada G."/>
            <person name="Davis B.W."/>
            <person name="Ostrander E.A."/>
            <person name="Goff S.P."/>
            <person name="Metzger M.J."/>
        </authorList>
    </citation>
    <scope>NUCLEOTIDE SEQUENCE</scope>
    <source>
        <strain evidence="4">MELC-2E11</strain>
        <tissue evidence="4">Siphon/mantle</tissue>
    </source>
</reference>
<name>A0ABY7D9V6_MYAAR</name>
<dbReference type="SUPFAM" id="SSF52540">
    <property type="entry name" value="P-loop containing nucleoside triphosphate hydrolases"/>
    <property type="match status" value="1"/>
</dbReference>
<evidence type="ECO:0000313" key="5">
    <source>
        <dbReference type="Proteomes" id="UP001164746"/>
    </source>
</evidence>
<evidence type="ECO:0000256" key="2">
    <source>
        <dbReference type="ARBA" id="ARBA00022679"/>
    </source>
</evidence>
<dbReference type="EMBL" id="CP111012">
    <property type="protein sequence ID" value="WAQ94068.1"/>
    <property type="molecule type" value="Genomic_DNA"/>
</dbReference>
<dbReference type="InterPro" id="IPR000863">
    <property type="entry name" value="Sulfotransferase_dom"/>
</dbReference>
<dbReference type="Pfam" id="PF00685">
    <property type="entry name" value="Sulfotransfer_1"/>
    <property type="match status" value="1"/>
</dbReference>
<proteinExistence type="inferred from homology"/>
<gene>
    <name evidence="4" type="ORF">MAR_006539</name>
</gene>
<comment type="similarity">
    <text evidence="1">Belongs to the sulfotransferase 1 family.</text>
</comment>
<dbReference type="Proteomes" id="UP001164746">
    <property type="component" value="Chromosome 1"/>
</dbReference>
<keyword evidence="5" id="KW-1185">Reference proteome</keyword>
<dbReference type="Gene3D" id="3.40.50.300">
    <property type="entry name" value="P-loop containing nucleotide triphosphate hydrolases"/>
    <property type="match status" value="1"/>
</dbReference>
<dbReference type="PANTHER" id="PTHR11783">
    <property type="entry name" value="SULFOTRANSFERASE SULT"/>
    <property type="match status" value="1"/>
</dbReference>
<evidence type="ECO:0000259" key="3">
    <source>
        <dbReference type="Pfam" id="PF00685"/>
    </source>
</evidence>
<organism evidence="4 5">
    <name type="scientific">Mya arenaria</name>
    <name type="common">Soft-shell clam</name>
    <dbReference type="NCBI Taxonomy" id="6604"/>
    <lineage>
        <taxon>Eukaryota</taxon>
        <taxon>Metazoa</taxon>
        <taxon>Spiralia</taxon>
        <taxon>Lophotrochozoa</taxon>
        <taxon>Mollusca</taxon>
        <taxon>Bivalvia</taxon>
        <taxon>Autobranchia</taxon>
        <taxon>Heteroconchia</taxon>
        <taxon>Euheterodonta</taxon>
        <taxon>Imparidentia</taxon>
        <taxon>Neoheterodontei</taxon>
        <taxon>Myida</taxon>
        <taxon>Myoidea</taxon>
        <taxon>Myidae</taxon>
        <taxon>Mya</taxon>
    </lineage>
</organism>
<dbReference type="InterPro" id="IPR027417">
    <property type="entry name" value="P-loop_NTPase"/>
</dbReference>
<feature type="domain" description="Sulfotransferase" evidence="3">
    <location>
        <begin position="49"/>
        <end position="298"/>
    </location>
</feature>
<accession>A0ABY7D9V6</accession>
<evidence type="ECO:0000313" key="4">
    <source>
        <dbReference type="EMBL" id="WAQ94068.1"/>
    </source>
</evidence>
<keyword evidence="2" id="KW-0808">Transferase</keyword>
<evidence type="ECO:0000256" key="1">
    <source>
        <dbReference type="ARBA" id="ARBA00005771"/>
    </source>
</evidence>